<dbReference type="InterPro" id="IPR021109">
    <property type="entry name" value="Peptidase_aspartic_dom_sf"/>
</dbReference>
<dbReference type="GO" id="GO:0008233">
    <property type="term" value="F:peptidase activity"/>
    <property type="evidence" value="ECO:0007669"/>
    <property type="project" value="UniProtKB-KW"/>
</dbReference>
<feature type="signal peptide" evidence="2">
    <location>
        <begin position="1"/>
        <end position="23"/>
    </location>
</feature>
<comment type="caution">
    <text evidence="4">The sequence shown here is derived from an EMBL/GenBank/DDBJ whole genome shotgun (WGS) entry which is preliminary data.</text>
</comment>
<keyword evidence="5" id="KW-1185">Reference proteome</keyword>
<dbReference type="InterPro" id="IPR036034">
    <property type="entry name" value="PDZ_sf"/>
</dbReference>
<sequence length="376" mass="39702">MHRRRFCSSLGATLALTASPALAAADDGPLVGPIQLVGSRVVMPVSIGNAGTFLFAIDTGGAFSLIREDLARQLSLPDGGTLNVGVGGVTGFRNTFVISDASFAGIIRQQNILLIGVGPHVLGDQIAGALASGILATVFSELDFDALQWRVWPNGRPKLEGFTRLNSTITRPEGDRWSPFLTASGIVNGTRLRFLLDTGGLSLVRLNHHTARMLGLWSDDRPFAPGRNGARIIRLEKMEFAGYAFEGLLALLLPDNQEVDISDGLIGLPLLRCFNLACDPVQRVLWTRRNSLSPGPFTYALSGLAVTQAGDAARVTAVGRGSPGEQAGIHPGDTILSPPPQALQQALNGPPGSAVSLTIGRDSGRSSATLTLRPYL</sequence>
<keyword evidence="4" id="KW-0378">Hydrolase</keyword>
<feature type="region of interest" description="Disordered" evidence="1">
    <location>
        <begin position="319"/>
        <end position="352"/>
    </location>
</feature>
<evidence type="ECO:0000313" key="3">
    <source>
        <dbReference type="EMBL" id="MBB2188177.1"/>
    </source>
</evidence>
<protein>
    <submittedName>
        <fullName evidence="4">Aspartyl protease</fullName>
    </submittedName>
    <submittedName>
        <fullName evidence="3">Signaling protein</fullName>
    </submittedName>
</protein>
<dbReference type="RefSeq" id="WP_170143274.1">
    <property type="nucleotide sequence ID" value="NZ_BJMI01000026.1"/>
</dbReference>
<proteinExistence type="predicted"/>
<dbReference type="GO" id="GO:0006508">
    <property type="term" value="P:proteolysis"/>
    <property type="evidence" value="ECO:0007669"/>
    <property type="project" value="UniProtKB-KW"/>
</dbReference>
<dbReference type="Proteomes" id="UP000254958">
    <property type="component" value="Unassembled WGS sequence"/>
</dbReference>
<organism evidence="4 5">
    <name type="scientific">Gluconacetobacter liquefaciens</name>
    <name type="common">Acetobacter liquefaciens</name>
    <dbReference type="NCBI Taxonomy" id="89584"/>
    <lineage>
        <taxon>Bacteria</taxon>
        <taxon>Pseudomonadati</taxon>
        <taxon>Pseudomonadota</taxon>
        <taxon>Alphaproteobacteria</taxon>
        <taxon>Acetobacterales</taxon>
        <taxon>Acetobacteraceae</taxon>
        <taxon>Gluconacetobacter</taxon>
    </lineage>
</organism>
<dbReference type="EMBL" id="JABEQI010000016">
    <property type="protein sequence ID" value="MBB2188177.1"/>
    <property type="molecule type" value="Genomic_DNA"/>
</dbReference>
<dbReference type="Gene3D" id="2.40.70.10">
    <property type="entry name" value="Acid Proteases"/>
    <property type="match status" value="1"/>
</dbReference>
<reference evidence="4 5" key="1">
    <citation type="submission" date="2018-07" db="EMBL/GenBank/DDBJ databases">
        <title>Genomic Encyclopedia of Type Strains, Phase IV (KMG-IV): sequencing the most valuable type-strain genomes for metagenomic binning, comparative biology and taxonomic classification.</title>
        <authorList>
            <person name="Goeker M."/>
        </authorList>
    </citation>
    <scope>NUCLEOTIDE SEQUENCE [LARGE SCALE GENOMIC DNA]</scope>
    <source>
        <strain evidence="4 5">DSM 5603</strain>
    </source>
</reference>
<evidence type="ECO:0000256" key="2">
    <source>
        <dbReference type="SAM" id="SignalP"/>
    </source>
</evidence>
<dbReference type="Gene3D" id="2.30.42.10">
    <property type="match status" value="1"/>
</dbReference>
<evidence type="ECO:0000313" key="5">
    <source>
        <dbReference type="Proteomes" id="UP000254958"/>
    </source>
</evidence>
<accession>A0A370FV26</accession>
<dbReference type="SUPFAM" id="SSF50156">
    <property type="entry name" value="PDZ domain-like"/>
    <property type="match status" value="1"/>
</dbReference>
<dbReference type="EMBL" id="QQAW01000016">
    <property type="protein sequence ID" value="RDI34153.1"/>
    <property type="molecule type" value="Genomic_DNA"/>
</dbReference>
<keyword evidence="2" id="KW-0732">Signal</keyword>
<keyword evidence="4" id="KW-0645">Protease</keyword>
<evidence type="ECO:0000313" key="6">
    <source>
        <dbReference type="Proteomes" id="UP000562982"/>
    </source>
</evidence>
<evidence type="ECO:0000313" key="4">
    <source>
        <dbReference type="EMBL" id="RDI34153.1"/>
    </source>
</evidence>
<evidence type="ECO:0000256" key="1">
    <source>
        <dbReference type="SAM" id="MobiDB-lite"/>
    </source>
</evidence>
<reference evidence="3 6" key="2">
    <citation type="submission" date="2020-04" db="EMBL/GenBank/DDBJ databases">
        <title>Description of novel Gluconacetobacter.</title>
        <authorList>
            <person name="Sombolestani A."/>
        </authorList>
    </citation>
    <scope>NUCLEOTIDE SEQUENCE [LARGE SCALE GENOMIC DNA]</scope>
    <source>
        <strain evidence="3 6">LMG 1382</strain>
    </source>
</reference>
<dbReference type="Pfam" id="PF13650">
    <property type="entry name" value="Asp_protease_2"/>
    <property type="match status" value="1"/>
</dbReference>
<name>A0A370FV26_GLULI</name>
<dbReference type="AlphaFoldDB" id="A0A370FV26"/>
<dbReference type="Proteomes" id="UP000562982">
    <property type="component" value="Unassembled WGS sequence"/>
</dbReference>
<feature type="chain" id="PRO_5044585172" evidence="2">
    <location>
        <begin position="24"/>
        <end position="376"/>
    </location>
</feature>
<gene>
    <name evidence="4" type="ORF">C7453_11614</name>
    <name evidence="3" type="ORF">HLH32_17720</name>
</gene>